<reference evidence="1" key="1">
    <citation type="submission" date="2020-07" db="EMBL/GenBank/DDBJ databases">
        <title>Highly diverse flavobacterial phages as mortality factor during North Sea spring blooms.</title>
        <authorList>
            <person name="Bartlau N."/>
            <person name="Wichels A."/>
            <person name="Krohne G."/>
            <person name="Adriaenssens E.M."/>
            <person name="Heins A."/>
            <person name="Fuchs B.M."/>
            <person name="Amann R."/>
            <person name="Moraru C."/>
        </authorList>
    </citation>
    <scope>NUCLEOTIDE SEQUENCE</scope>
</reference>
<accession>A0A8E4ZK84</accession>
<proteinExistence type="predicted"/>
<organism evidence="1 2">
    <name type="scientific">Tenacibaculum phage Gundel_1</name>
    <dbReference type="NCBI Taxonomy" id="2745672"/>
    <lineage>
        <taxon>Viruses</taxon>
        <taxon>Duplodnaviria</taxon>
        <taxon>Heunggongvirae</taxon>
        <taxon>Uroviricota</taxon>
        <taxon>Caudoviricetes</taxon>
        <taxon>Pachyviridae</taxon>
        <taxon>Gundelvirus</taxon>
        <taxon>Gundelvirus Gundel</taxon>
    </lineage>
</organism>
<sequence>MSEGNNTSVYLKFKFRDELDEYAINNGFTYGKNKPNRSKALVSLAKKELNRINADKRIIEKYNGEKKRS</sequence>
<keyword evidence="2" id="KW-1185">Reference proteome</keyword>
<protein>
    <submittedName>
        <fullName evidence="1">Uncharacterized protein</fullName>
    </submittedName>
</protein>
<dbReference type="EMBL" id="MT732474">
    <property type="protein sequence ID" value="QQV91533.1"/>
    <property type="molecule type" value="Genomic_DNA"/>
</dbReference>
<evidence type="ECO:0000313" key="1">
    <source>
        <dbReference type="EMBL" id="QQV91533.1"/>
    </source>
</evidence>
<dbReference type="Proteomes" id="UP000693868">
    <property type="component" value="Segment"/>
</dbReference>
<gene>
    <name evidence="1" type="ORF">Gundel1_95</name>
</gene>
<evidence type="ECO:0000313" key="2">
    <source>
        <dbReference type="Proteomes" id="UP000693868"/>
    </source>
</evidence>
<name>A0A8E4ZK84_9CAUD</name>